<evidence type="ECO:0000256" key="1">
    <source>
        <dbReference type="SAM" id="MobiDB-lite"/>
    </source>
</evidence>
<feature type="compositionally biased region" description="Low complexity" evidence="1">
    <location>
        <begin position="25"/>
        <end position="40"/>
    </location>
</feature>
<dbReference type="EMBL" id="UAUI01000003">
    <property type="protein sequence ID" value="SPZ38170.1"/>
    <property type="molecule type" value="Genomic_DNA"/>
</dbReference>
<name>A0AB38F9T5_RHOWR</name>
<proteinExistence type="predicted"/>
<feature type="region of interest" description="Disordered" evidence="1">
    <location>
        <begin position="1"/>
        <end position="46"/>
    </location>
</feature>
<evidence type="ECO:0000313" key="2">
    <source>
        <dbReference type="EMBL" id="SPZ38170.1"/>
    </source>
</evidence>
<protein>
    <submittedName>
        <fullName evidence="2">Uncharacterized protein</fullName>
    </submittedName>
</protein>
<accession>A0AB38F9T5</accession>
<dbReference type="Proteomes" id="UP000251211">
    <property type="component" value="Unassembled WGS sequence"/>
</dbReference>
<feature type="compositionally biased region" description="Polar residues" evidence="1">
    <location>
        <begin position="1"/>
        <end position="24"/>
    </location>
</feature>
<dbReference type="AlphaFoldDB" id="A0AB38F9T5"/>
<comment type="caution">
    <text evidence="2">The sequence shown here is derived from an EMBL/GenBank/DDBJ whole genome shotgun (WGS) entry which is preliminary data.</text>
</comment>
<organism evidence="2 3">
    <name type="scientific">Rhodococcus wratislaviensis</name>
    <name type="common">Tsukamurella wratislaviensis</name>
    <dbReference type="NCBI Taxonomy" id="44752"/>
    <lineage>
        <taxon>Bacteria</taxon>
        <taxon>Bacillati</taxon>
        <taxon>Actinomycetota</taxon>
        <taxon>Actinomycetes</taxon>
        <taxon>Mycobacteriales</taxon>
        <taxon>Nocardiaceae</taxon>
        <taxon>Rhodococcus</taxon>
    </lineage>
</organism>
<sequence>MKNGVQDLQSRTTWRGPSSFSTKFTSTERASSATRRNASSITEGSISPEMSRYAEMLFDSPGANFCASQSASWADETRSESIGFI</sequence>
<reference evidence="2 3" key="1">
    <citation type="submission" date="2018-06" db="EMBL/GenBank/DDBJ databases">
        <authorList>
            <consortium name="Pathogen Informatics"/>
            <person name="Doyle S."/>
        </authorList>
    </citation>
    <scope>NUCLEOTIDE SEQUENCE [LARGE SCALE GENOMIC DNA]</scope>
    <source>
        <strain evidence="2 3">NCTC13229</strain>
    </source>
</reference>
<gene>
    <name evidence="2" type="ORF">NCTC13229_01635</name>
</gene>
<evidence type="ECO:0000313" key="3">
    <source>
        <dbReference type="Proteomes" id="UP000251211"/>
    </source>
</evidence>